<accession>A0A5D2H5M2</accession>
<proteinExistence type="predicted"/>
<dbReference type="AlphaFoldDB" id="A0A5D2H5M2"/>
<evidence type="ECO:0000313" key="1">
    <source>
        <dbReference type="EMBL" id="TYH25497.1"/>
    </source>
</evidence>
<evidence type="ECO:0000313" key="2">
    <source>
        <dbReference type="Proteomes" id="UP000323506"/>
    </source>
</evidence>
<gene>
    <name evidence="1" type="ORF">ES288_A03G173700v1</name>
</gene>
<dbReference type="Proteomes" id="UP000323506">
    <property type="component" value="Chromosome A03"/>
</dbReference>
<keyword evidence="2" id="KW-1185">Reference proteome</keyword>
<organism evidence="1 2">
    <name type="scientific">Gossypium darwinii</name>
    <name type="common">Darwin's cotton</name>
    <name type="synonym">Gossypium barbadense var. darwinii</name>
    <dbReference type="NCBI Taxonomy" id="34276"/>
    <lineage>
        <taxon>Eukaryota</taxon>
        <taxon>Viridiplantae</taxon>
        <taxon>Streptophyta</taxon>
        <taxon>Embryophyta</taxon>
        <taxon>Tracheophyta</taxon>
        <taxon>Spermatophyta</taxon>
        <taxon>Magnoliopsida</taxon>
        <taxon>eudicotyledons</taxon>
        <taxon>Gunneridae</taxon>
        <taxon>Pentapetalae</taxon>
        <taxon>rosids</taxon>
        <taxon>malvids</taxon>
        <taxon>Malvales</taxon>
        <taxon>Malvaceae</taxon>
        <taxon>Malvoideae</taxon>
        <taxon>Gossypium</taxon>
    </lineage>
</organism>
<dbReference type="EMBL" id="CM017690">
    <property type="protein sequence ID" value="TYH25497.1"/>
    <property type="molecule type" value="Genomic_DNA"/>
</dbReference>
<sequence length="81" mass="9692">MRKDRKEWLDVNANSKIWFRQHMTPWNFVFSFMLSEFWLTINPLVFKEIQSSDKNPKTTMEKADECANTFNSGSYMDNTCI</sequence>
<reference evidence="1 2" key="1">
    <citation type="submission" date="2019-06" db="EMBL/GenBank/DDBJ databases">
        <title>WGS assembly of Gossypium darwinii.</title>
        <authorList>
            <person name="Chen Z.J."/>
            <person name="Sreedasyam A."/>
            <person name="Ando A."/>
            <person name="Song Q."/>
            <person name="De L."/>
            <person name="Hulse-Kemp A."/>
            <person name="Ding M."/>
            <person name="Ye W."/>
            <person name="Kirkbride R."/>
            <person name="Jenkins J."/>
            <person name="Plott C."/>
            <person name="Lovell J."/>
            <person name="Lin Y.-M."/>
            <person name="Vaughn R."/>
            <person name="Liu B."/>
            <person name="Li W."/>
            <person name="Simpson S."/>
            <person name="Scheffler B."/>
            <person name="Saski C."/>
            <person name="Grover C."/>
            <person name="Hu G."/>
            <person name="Conover J."/>
            <person name="Carlson J."/>
            <person name="Shu S."/>
            <person name="Boston L."/>
            <person name="Williams M."/>
            <person name="Peterson D."/>
            <person name="Mcgee K."/>
            <person name="Jones D."/>
            <person name="Wendel J."/>
            <person name="Stelly D."/>
            <person name="Grimwood J."/>
            <person name="Schmutz J."/>
        </authorList>
    </citation>
    <scope>NUCLEOTIDE SEQUENCE [LARGE SCALE GENOMIC DNA]</scope>
    <source>
        <strain evidence="1">1808015.09</strain>
    </source>
</reference>
<name>A0A5D2H5M2_GOSDA</name>
<protein>
    <submittedName>
        <fullName evidence="1">Uncharacterized protein</fullName>
    </submittedName>
</protein>